<dbReference type="AlphaFoldDB" id="A0A9P4UVR5"/>
<dbReference type="InterPro" id="IPR011990">
    <property type="entry name" value="TPR-like_helical_dom_sf"/>
</dbReference>
<sequence length="589" mass="66716">MPLTYGEGRERAFARLQREINARPIDERTAPLQHDITEEQGQTTSERQRSREPFSTVPFASDADFVDQPEILAWLRNKCAVPGALAALVGLSGVGKSQIAIEYAHHLRHAAPRTYVFWVHASTQTRFNEAYRGLADRLELPGRLDPKANVSRLVNNWLCDEANGQWTMILDNVDEVEPFFPSRQQGQKTAPAWLAAYLPQSRKGSILITSQSRDAAAKLAGGYHNVKEVLAMNESQGLQLLRNKLTSTLSADDTALELLRTLSHMPLAITQAAAYINRRSRRTIAEYLSEFRANEKRRESLLNWNAGDLRRNERVSNAVVTAWQISFEHILWEKRSAADLLSLMSFFNPQGIPELTLRRYNRTASGVGAFNSDGEADRMFDEDLDTLHAYSLVMSTRTTTDNKLWEVHVLVQFCTQVWLSSFSKPERWKGEFVELLAQEYPEGQSENWKQCEQLLPHVEPLYDAEPVSEQSSKLWAQVLTNAARYLWMRGSYETAQAVVTKAVSARERVLGLSHHQTLASLTVLASVLKDQGKYEEAERLHRRVLEGKEKELGKHHPDMLTSIAASALTLQDQGRCDEAEKLHRRALES</sequence>
<feature type="region of interest" description="Disordered" evidence="1">
    <location>
        <begin position="23"/>
        <end position="54"/>
    </location>
</feature>
<dbReference type="EMBL" id="ML996488">
    <property type="protein sequence ID" value="KAF2726450.1"/>
    <property type="molecule type" value="Genomic_DNA"/>
</dbReference>
<dbReference type="InterPro" id="IPR053137">
    <property type="entry name" value="NLR-like"/>
</dbReference>
<dbReference type="PANTHER" id="PTHR46082">
    <property type="entry name" value="ATP/GTP-BINDING PROTEIN-RELATED"/>
    <property type="match status" value="1"/>
</dbReference>
<feature type="non-terminal residue" evidence="2">
    <location>
        <position position="589"/>
    </location>
</feature>
<gene>
    <name evidence="2" type="ORF">EJ04DRAFT_507056</name>
</gene>
<reference evidence="2" key="1">
    <citation type="journal article" date="2020" name="Stud. Mycol.">
        <title>101 Dothideomycetes genomes: a test case for predicting lifestyles and emergence of pathogens.</title>
        <authorList>
            <person name="Haridas S."/>
            <person name="Albert R."/>
            <person name="Binder M."/>
            <person name="Bloem J."/>
            <person name="Labutti K."/>
            <person name="Salamov A."/>
            <person name="Andreopoulos B."/>
            <person name="Baker S."/>
            <person name="Barry K."/>
            <person name="Bills G."/>
            <person name="Bluhm B."/>
            <person name="Cannon C."/>
            <person name="Castanera R."/>
            <person name="Culley D."/>
            <person name="Daum C."/>
            <person name="Ezra D."/>
            <person name="Gonzalez J."/>
            <person name="Henrissat B."/>
            <person name="Kuo A."/>
            <person name="Liang C."/>
            <person name="Lipzen A."/>
            <person name="Lutzoni F."/>
            <person name="Magnuson J."/>
            <person name="Mondo S."/>
            <person name="Nolan M."/>
            <person name="Ohm R."/>
            <person name="Pangilinan J."/>
            <person name="Park H.-J."/>
            <person name="Ramirez L."/>
            <person name="Alfaro M."/>
            <person name="Sun H."/>
            <person name="Tritt A."/>
            <person name="Yoshinaga Y."/>
            <person name="Zwiers L.-H."/>
            <person name="Turgeon B."/>
            <person name="Goodwin S."/>
            <person name="Spatafora J."/>
            <person name="Crous P."/>
            <person name="Grigoriev I."/>
        </authorList>
    </citation>
    <scope>NUCLEOTIDE SEQUENCE</scope>
    <source>
        <strain evidence="2">CBS 125425</strain>
    </source>
</reference>
<organism evidence="2 3">
    <name type="scientific">Polyplosphaeria fusca</name>
    <dbReference type="NCBI Taxonomy" id="682080"/>
    <lineage>
        <taxon>Eukaryota</taxon>
        <taxon>Fungi</taxon>
        <taxon>Dikarya</taxon>
        <taxon>Ascomycota</taxon>
        <taxon>Pezizomycotina</taxon>
        <taxon>Dothideomycetes</taxon>
        <taxon>Pleosporomycetidae</taxon>
        <taxon>Pleosporales</taxon>
        <taxon>Tetraplosphaeriaceae</taxon>
        <taxon>Polyplosphaeria</taxon>
    </lineage>
</organism>
<comment type="caution">
    <text evidence="2">The sequence shown here is derived from an EMBL/GenBank/DDBJ whole genome shotgun (WGS) entry which is preliminary data.</text>
</comment>
<evidence type="ECO:0000313" key="3">
    <source>
        <dbReference type="Proteomes" id="UP000799444"/>
    </source>
</evidence>
<keyword evidence="3" id="KW-1185">Reference proteome</keyword>
<dbReference type="Gene3D" id="1.25.40.10">
    <property type="entry name" value="Tetratricopeptide repeat domain"/>
    <property type="match status" value="1"/>
</dbReference>
<dbReference type="InterPro" id="IPR027417">
    <property type="entry name" value="P-loop_NTPase"/>
</dbReference>
<dbReference type="Pfam" id="PF13374">
    <property type="entry name" value="TPR_10"/>
    <property type="match status" value="1"/>
</dbReference>
<dbReference type="Proteomes" id="UP000799444">
    <property type="component" value="Unassembled WGS sequence"/>
</dbReference>
<evidence type="ECO:0000313" key="2">
    <source>
        <dbReference type="EMBL" id="KAF2726450.1"/>
    </source>
</evidence>
<dbReference type="PANTHER" id="PTHR46082:SF6">
    <property type="entry name" value="AAA+ ATPASE DOMAIN-CONTAINING PROTEIN-RELATED"/>
    <property type="match status" value="1"/>
</dbReference>
<proteinExistence type="predicted"/>
<dbReference type="Gene3D" id="3.40.50.300">
    <property type="entry name" value="P-loop containing nucleotide triphosphate hydrolases"/>
    <property type="match status" value="1"/>
</dbReference>
<dbReference type="SUPFAM" id="SSF48452">
    <property type="entry name" value="TPR-like"/>
    <property type="match status" value="1"/>
</dbReference>
<dbReference type="Pfam" id="PF13424">
    <property type="entry name" value="TPR_12"/>
    <property type="match status" value="1"/>
</dbReference>
<protein>
    <recommendedName>
        <fullName evidence="4">Kinesin light chain</fullName>
    </recommendedName>
</protein>
<accession>A0A9P4UVR5</accession>
<name>A0A9P4UVR5_9PLEO</name>
<evidence type="ECO:0008006" key="4">
    <source>
        <dbReference type="Google" id="ProtNLM"/>
    </source>
</evidence>
<dbReference type="OrthoDB" id="20872at2759"/>
<evidence type="ECO:0000256" key="1">
    <source>
        <dbReference type="SAM" id="MobiDB-lite"/>
    </source>
</evidence>
<dbReference type="SUPFAM" id="SSF52540">
    <property type="entry name" value="P-loop containing nucleoside triphosphate hydrolases"/>
    <property type="match status" value="1"/>
</dbReference>